<dbReference type="OrthoDB" id="5377039at2759"/>
<evidence type="ECO:0000313" key="3">
    <source>
        <dbReference type="Proteomes" id="UP000016931"/>
    </source>
</evidence>
<dbReference type="AlphaFoldDB" id="N1QMQ0"/>
<feature type="compositionally biased region" description="Polar residues" evidence="1">
    <location>
        <begin position="13"/>
        <end position="24"/>
    </location>
</feature>
<protein>
    <submittedName>
        <fullName evidence="2">Uncharacterized protein</fullName>
    </submittedName>
</protein>
<reference evidence="2 3" key="1">
    <citation type="journal article" date="2012" name="PLoS Pathog.">
        <title>Diverse lifestyles and strategies of plant pathogenesis encoded in the genomes of eighteen Dothideomycetes fungi.</title>
        <authorList>
            <person name="Ohm R.A."/>
            <person name="Feau N."/>
            <person name="Henrissat B."/>
            <person name="Schoch C.L."/>
            <person name="Horwitz B.A."/>
            <person name="Barry K.W."/>
            <person name="Condon B.J."/>
            <person name="Copeland A.C."/>
            <person name="Dhillon B."/>
            <person name="Glaser F."/>
            <person name="Hesse C.N."/>
            <person name="Kosti I."/>
            <person name="LaButti K."/>
            <person name="Lindquist E.A."/>
            <person name="Lucas S."/>
            <person name="Salamov A.A."/>
            <person name="Bradshaw R.E."/>
            <person name="Ciuffetti L."/>
            <person name="Hamelin R.C."/>
            <person name="Kema G.H.J."/>
            <person name="Lawrence C."/>
            <person name="Scott J.A."/>
            <person name="Spatafora J.W."/>
            <person name="Turgeon B.G."/>
            <person name="de Wit P.J.G.M."/>
            <person name="Zhong S."/>
            <person name="Goodwin S.B."/>
            <person name="Grigoriev I.V."/>
        </authorList>
    </citation>
    <scope>NUCLEOTIDE SEQUENCE [LARGE SCALE GENOMIC DNA]</scope>
    <source>
        <strain evidence="2 3">SO2202</strain>
    </source>
</reference>
<sequence>MDMISSPEDSSDNEITTPVNQTANAAAPVPSPPDSQRQPMPTVPSGASIANSNGKRPLQTISNGADDTEGVTELRLACAALGVYEDMRLMGTAEMANANGKSKAEASFKTHASSGYTYSRPEDEPGYAWLNKKTQDEITRALEGLQHKDCMLQNRYGDPFDAAAKEKAIIASLKQQ</sequence>
<feature type="compositionally biased region" description="Polar residues" evidence="1">
    <location>
        <begin position="48"/>
        <end position="65"/>
    </location>
</feature>
<dbReference type="eggNOG" id="ENOG502SWHW">
    <property type="taxonomic scope" value="Eukaryota"/>
</dbReference>
<organism evidence="2 3">
    <name type="scientific">Sphaerulina musiva (strain SO2202)</name>
    <name type="common">Poplar stem canker fungus</name>
    <name type="synonym">Septoria musiva</name>
    <dbReference type="NCBI Taxonomy" id="692275"/>
    <lineage>
        <taxon>Eukaryota</taxon>
        <taxon>Fungi</taxon>
        <taxon>Dikarya</taxon>
        <taxon>Ascomycota</taxon>
        <taxon>Pezizomycotina</taxon>
        <taxon>Dothideomycetes</taxon>
        <taxon>Dothideomycetidae</taxon>
        <taxon>Mycosphaerellales</taxon>
        <taxon>Mycosphaerellaceae</taxon>
        <taxon>Sphaerulina</taxon>
    </lineage>
</organism>
<dbReference type="Proteomes" id="UP000016931">
    <property type="component" value="Unassembled WGS sequence"/>
</dbReference>
<evidence type="ECO:0000256" key="1">
    <source>
        <dbReference type="SAM" id="MobiDB-lite"/>
    </source>
</evidence>
<accession>N1QMQ0</accession>
<dbReference type="HOGENOM" id="CLU_137468_0_0_1"/>
<name>N1QMQ0_SPHMS</name>
<dbReference type="OMA" id="ETGYQWS"/>
<evidence type="ECO:0000313" key="2">
    <source>
        <dbReference type="EMBL" id="EMF17278.1"/>
    </source>
</evidence>
<feature type="region of interest" description="Disordered" evidence="1">
    <location>
        <begin position="1"/>
        <end position="66"/>
    </location>
</feature>
<dbReference type="GeneID" id="27898160"/>
<keyword evidence="3" id="KW-1185">Reference proteome</keyword>
<proteinExistence type="predicted"/>
<gene>
    <name evidence="2" type="ORF">SEPMUDRAFT_113279</name>
</gene>
<dbReference type="EMBL" id="KB456260">
    <property type="protein sequence ID" value="EMF17278.1"/>
    <property type="molecule type" value="Genomic_DNA"/>
</dbReference>
<dbReference type="RefSeq" id="XP_016765399.1">
    <property type="nucleotide sequence ID" value="XM_016901023.1"/>
</dbReference>